<dbReference type="GO" id="GO:0048367">
    <property type="term" value="P:shoot system development"/>
    <property type="evidence" value="ECO:0007669"/>
    <property type="project" value="InterPro"/>
</dbReference>
<organism evidence="2 3">
    <name type="scientific">Acer saccharum</name>
    <name type="common">Sugar maple</name>
    <dbReference type="NCBI Taxonomy" id="4024"/>
    <lineage>
        <taxon>Eukaryota</taxon>
        <taxon>Viridiplantae</taxon>
        <taxon>Streptophyta</taxon>
        <taxon>Embryophyta</taxon>
        <taxon>Tracheophyta</taxon>
        <taxon>Spermatophyta</taxon>
        <taxon>Magnoliopsida</taxon>
        <taxon>eudicotyledons</taxon>
        <taxon>Gunneridae</taxon>
        <taxon>Pentapetalae</taxon>
        <taxon>rosids</taxon>
        <taxon>malvids</taxon>
        <taxon>Sapindales</taxon>
        <taxon>Sapindaceae</taxon>
        <taxon>Hippocastanoideae</taxon>
        <taxon>Acereae</taxon>
        <taxon>Acer</taxon>
    </lineage>
</organism>
<name>A0AA39T0H6_ACESA</name>
<dbReference type="GO" id="GO:0048364">
    <property type="term" value="P:root development"/>
    <property type="evidence" value="ECO:0007669"/>
    <property type="project" value="InterPro"/>
</dbReference>
<accession>A0AA39T0H6</accession>
<dbReference type="AlphaFoldDB" id="A0AA39T0H6"/>
<dbReference type="InterPro" id="IPR004320">
    <property type="entry name" value="BPS1_pln"/>
</dbReference>
<dbReference type="EMBL" id="JAUESC010000003">
    <property type="protein sequence ID" value="KAK0600788.1"/>
    <property type="molecule type" value="Genomic_DNA"/>
</dbReference>
<evidence type="ECO:0000313" key="2">
    <source>
        <dbReference type="EMBL" id="KAK0600788.1"/>
    </source>
</evidence>
<reference evidence="2" key="2">
    <citation type="submission" date="2023-06" db="EMBL/GenBank/DDBJ databases">
        <authorList>
            <person name="Swenson N.G."/>
            <person name="Wegrzyn J.L."/>
            <person name="Mcevoy S.L."/>
        </authorList>
    </citation>
    <scope>NUCLEOTIDE SEQUENCE</scope>
    <source>
        <strain evidence="2">NS2018</strain>
        <tissue evidence="2">Leaf</tissue>
    </source>
</reference>
<proteinExistence type="predicted"/>
<feature type="coiled-coil region" evidence="1">
    <location>
        <begin position="7"/>
        <end position="38"/>
    </location>
</feature>
<comment type="caution">
    <text evidence="2">The sequence shown here is derived from an EMBL/GenBank/DDBJ whole genome shotgun (WGS) entry which is preliminary data.</text>
</comment>
<reference evidence="2" key="1">
    <citation type="journal article" date="2022" name="Plant J.">
        <title>Strategies of tolerance reflected in two North American maple genomes.</title>
        <authorList>
            <person name="McEvoy S.L."/>
            <person name="Sezen U.U."/>
            <person name="Trouern-Trend A."/>
            <person name="McMahon S.M."/>
            <person name="Schaberg P.G."/>
            <person name="Yang J."/>
            <person name="Wegrzyn J.L."/>
            <person name="Swenson N.G."/>
        </authorList>
    </citation>
    <scope>NUCLEOTIDE SEQUENCE</scope>
    <source>
        <strain evidence="2">NS2018</strain>
    </source>
</reference>
<dbReference type="PANTHER" id="PTHR31509">
    <property type="entry name" value="BPS1-LIKE PROTEIN"/>
    <property type="match status" value="1"/>
</dbReference>
<evidence type="ECO:0000256" key="1">
    <source>
        <dbReference type="SAM" id="Coils"/>
    </source>
</evidence>
<protein>
    <submittedName>
        <fullName evidence="2">Uncharacterized protein</fullName>
    </submittedName>
</protein>
<keyword evidence="3" id="KW-1185">Reference proteome</keyword>
<dbReference type="Proteomes" id="UP001168877">
    <property type="component" value="Unassembled WGS sequence"/>
</dbReference>
<evidence type="ECO:0000313" key="3">
    <source>
        <dbReference type="Proteomes" id="UP001168877"/>
    </source>
</evidence>
<gene>
    <name evidence="2" type="ORF">LWI29_018400</name>
</gene>
<keyword evidence="1" id="KW-0175">Coiled coil</keyword>
<dbReference type="Pfam" id="PF03087">
    <property type="entry name" value="BPS1"/>
    <property type="match status" value="1"/>
</dbReference>
<sequence>MKLTSEIKKYLTERKALRKAIKKALESLKAKKLSNENESVAMAGILKEVETVSLGMFEYLLSFISGPKAQSKLSGWSLVSKLTHHKRVASEEGETESNGFAKVDAALLSLIDHKICTADVQNQLKNLVLCIQDFIISPSMFHQKQLMVFIFASCIFFDKLTTRYIKKPQHNNNMELGSEYLYFT</sequence>